<dbReference type="Gene3D" id="1.20.1280.50">
    <property type="match status" value="1"/>
</dbReference>
<dbReference type="CDD" id="cd22160">
    <property type="entry name" value="F-box_AtFBL13-like"/>
    <property type="match status" value="1"/>
</dbReference>
<dbReference type="InterPro" id="IPR001810">
    <property type="entry name" value="F-box_dom"/>
</dbReference>
<evidence type="ECO:0000256" key="1">
    <source>
        <dbReference type="SAM" id="MobiDB-lite"/>
    </source>
</evidence>
<evidence type="ECO:0000313" key="3">
    <source>
        <dbReference type="EMBL" id="GAU29468.1"/>
    </source>
</evidence>
<dbReference type="Pfam" id="PF00646">
    <property type="entry name" value="F-box"/>
    <property type="match status" value="1"/>
</dbReference>
<organism evidence="3 4">
    <name type="scientific">Trifolium subterraneum</name>
    <name type="common">Subterranean clover</name>
    <dbReference type="NCBI Taxonomy" id="3900"/>
    <lineage>
        <taxon>Eukaryota</taxon>
        <taxon>Viridiplantae</taxon>
        <taxon>Streptophyta</taxon>
        <taxon>Embryophyta</taxon>
        <taxon>Tracheophyta</taxon>
        <taxon>Spermatophyta</taxon>
        <taxon>Magnoliopsida</taxon>
        <taxon>eudicotyledons</taxon>
        <taxon>Gunneridae</taxon>
        <taxon>Pentapetalae</taxon>
        <taxon>rosids</taxon>
        <taxon>fabids</taxon>
        <taxon>Fabales</taxon>
        <taxon>Fabaceae</taxon>
        <taxon>Papilionoideae</taxon>
        <taxon>50 kb inversion clade</taxon>
        <taxon>NPAAA clade</taxon>
        <taxon>Hologalegina</taxon>
        <taxon>IRL clade</taxon>
        <taxon>Trifolieae</taxon>
        <taxon>Trifolium</taxon>
    </lineage>
</organism>
<dbReference type="InterPro" id="IPR053781">
    <property type="entry name" value="F-box_AtFBL13-like"/>
</dbReference>
<dbReference type="AlphaFoldDB" id="A0A2Z6MCE1"/>
<evidence type="ECO:0000313" key="4">
    <source>
        <dbReference type="Proteomes" id="UP000242715"/>
    </source>
</evidence>
<feature type="compositionally biased region" description="Polar residues" evidence="1">
    <location>
        <begin position="463"/>
        <end position="474"/>
    </location>
</feature>
<accession>A0A2Z6MCE1</accession>
<name>A0A2Z6MCE1_TRISU</name>
<sequence>MKRRRQCENENEKNDGNEDRLSDLPDYILLHILSFLNTEDVVQTCVLSTRWKHLWKHISTLMLHASGFYTVKHFATFVSKILTLRASTTLHSLDLKRHGHIEPQLLKNILKYICSHTTHLRELRISVRGDSDLIMRCVSQCQALTSLKLSIYPRGNSHINFKTLFPKSLNLPALTNLDLKNFIFCGDENECVEPFSAFTNLKSLVIRRWMIKDAQILSISSETLVNFALHHNSLSFSKIELSTPSLCTLTFPGDIIQKTCGSLSSIKQVNINSEDFSYPPVDPLVILSWLQDLSNIESLKVTSTTLQILFLVPDLLEIKLRSLCNLKSLEVELIPDRFLVMMQEDMLKKAAAKSRKEAAKLRNEFKTGRLKLSPIPDGIVDFLQQNSPSAKVNITTQYPDCFNLKQIEESIKGAKSASSSTAAESASAAAPDSAAVAPPNFNLCCVKKDEASSNEDMVEMPRPNTNSPLQDNWV</sequence>
<keyword evidence="4" id="KW-1185">Reference proteome</keyword>
<dbReference type="PANTHER" id="PTHR32212:SF269">
    <property type="entry name" value="F-BOX_RNI_FBD-LIKE DOMAIN PROTEIN"/>
    <property type="match status" value="1"/>
</dbReference>
<feature type="region of interest" description="Disordered" evidence="1">
    <location>
        <begin position="452"/>
        <end position="474"/>
    </location>
</feature>
<dbReference type="EMBL" id="DF973397">
    <property type="protein sequence ID" value="GAU29468.1"/>
    <property type="molecule type" value="Genomic_DNA"/>
</dbReference>
<dbReference type="Gene3D" id="3.80.10.10">
    <property type="entry name" value="Ribonuclease Inhibitor"/>
    <property type="match status" value="1"/>
</dbReference>
<proteinExistence type="predicted"/>
<feature type="domain" description="F-box" evidence="2">
    <location>
        <begin position="18"/>
        <end position="65"/>
    </location>
</feature>
<evidence type="ECO:0000259" key="2">
    <source>
        <dbReference type="PROSITE" id="PS50181"/>
    </source>
</evidence>
<dbReference type="InterPro" id="IPR032675">
    <property type="entry name" value="LRR_dom_sf"/>
</dbReference>
<dbReference type="PANTHER" id="PTHR32212">
    <property type="entry name" value="CYCLIN-LIKE F-BOX"/>
    <property type="match status" value="1"/>
</dbReference>
<dbReference type="SUPFAM" id="SSF81383">
    <property type="entry name" value="F-box domain"/>
    <property type="match status" value="1"/>
</dbReference>
<dbReference type="Proteomes" id="UP000242715">
    <property type="component" value="Unassembled WGS sequence"/>
</dbReference>
<dbReference type="InterPro" id="IPR036047">
    <property type="entry name" value="F-box-like_dom_sf"/>
</dbReference>
<dbReference type="SUPFAM" id="SSF52047">
    <property type="entry name" value="RNI-like"/>
    <property type="match status" value="1"/>
</dbReference>
<dbReference type="OrthoDB" id="1848700at2759"/>
<gene>
    <name evidence="3" type="ORF">TSUD_65030</name>
</gene>
<reference evidence="4" key="1">
    <citation type="journal article" date="2017" name="Front. Plant Sci.">
        <title>Climate Clever Clovers: New Paradigm to Reduce the Environmental Footprint of Ruminants by Breeding Low Methanogenic Forages Utilizing Haplotype Variation.</title>
        <authorList>
            <person name="Kaur P."/>
            <person name="Appels R."/>
            <person name="Bayer P.E."/>
            <person name="Keeble-Gagnere G."/>
            <person name="Wang J."/>
            <person name="Hirakawa H."/>
            <person name="Shirasawa K."/>
            <person name="Vercoe P."/>
            <person name="Stefanova K."/>
            <person name="Durmic Z."/>
            <person name="Nichols P."/>
            <person name="Revell C."/>
            <person name="Isobe S.N."/>
            <person name="Edwards D."/>
            <person name="Erskine W."/>
        </authorList>
    </citation>
    <scope>NUCLEOTIDE SEQUENCE [LARGE SCALE GENOMIC DNA]</scope>
    <source>
        <strain evidence="4">cv. Daliak</strain>
    </source>
</reference>
<protein>
    <recommendedName>
        <fullName evidence="2">F-box domain-containing protein</fullName>
    </recommendedName>
</protein>
<dbReference type="PROSITE" id="PS50181">
    <property type="entry name" value="FBOX"/>
    <property type="match status" value="1"/>
</dbReference>